<dbReference type="OrthoDB" id="9945932at2"/>
<dbReference type="RefSeq" id="WP_004095212.1">
    <property type="nucleotide sequence ID" value="NZ_AFGF01000079.1"/>
</dbReference>
<dbReference type="AlphaFoldDB" id="F7NIQ7"/>
<feature type="signal peptide" evidence="1">
    <location>
        <begin position="1"/>
        <end position="31"/>
    </location>
</feature>
<sequence length="208" mass="22716">MQYLYMSRILRNFLLLLFILAAVTAGSSADAAPEKILIMPNIGYVKLPGDINLTPLKSTTGPAWDLAGQDQDKGKAVSRTARLTASEYPPASLGVDKSLFTTTARPQSGQAAQVGDAVKRYMTRYLAQNGGKLLNFYPTETAPIGNRRAWAFSMRADLGYEGASSVFIKTYMLVTDTRVTEVMLVCPDSDRRYWGPMLSRAMATSGGR</sequence>
<name>F7NIQ7_9FIRM</name>
<reference evidence="2 3" key="1">
    <citation type="journal article" date="2011" name="EMBO J.">
        <title>Structural diversity of bacterial flagellar motors.</title>
        <authorList>
            <person name="Chen S."/>
            <person name="Beeby M."/>
            <person name="Murphy G.E."/>
            <person name="Leadbetter J.R."/>
            <person name="Hendrixson D.R."/>
            <person name="Briegel A."/>
            <person name="Li Z."/>
            <person name="Shi J."/>
            <person name="Tocheva E.I."/>
            <person name="Muller A."/>
            <person name="Dobro M.J."/>
            <person name="Jensen G.J."/>
        </authorList>
    </citation>
    <scope>NUCLEOTIDE SEQUENCE [LARGE SCALE GENOMIC DNA]</scope>
    <source>
        <strain evidence="2 3">DSM 6540</strain>
    </source>
</reference>
<keyword evidence="1" id="KW-0732">Signal</keyword>
<dbReference type="STRING" id="1009370.ALO_09799"/>
<dbReference type="Proteomes" id="UP000003240">
    <property type="component" value="Unassembled WGS sequence"/>
</dbReference>
<evidence type="ECO:0008006" key="4">
    <source>
        <dbReference type="Google" id="ProtNLM"/>
    </source>
</evidence>
<keyword evidence="3" id="KW-1185">Reference proteome</keyword>
<evidence type="ECO:0000313" key="2">
    <source>
        <dbReference type="EMBL" id="EGO64030.1"/>
    </source>
</evidence>
<proteinExistence type="predicted"/>
<evidence type="ECO:0000313" key="3">
    <source>
        <dbReference type="Proteomes" id="UP000003240"/>
    </source>
</evidence>
<dbReference type="EMBL" id="AFGF01000079">
    <property type="protein sequence ID" value="EGO64030.1"/>
    <property type="molecule type" value="Genomic_DNA"/>
</dbReference>
<gene>
    <name evidence="2" type="ORF">ALO_09799</name>
</gene>
<comment type="caution">
    <text evidence="2">The sequence shown here is derived from an EMBL/GenBank/DDBJ whole genome shotgun (WGS) entry which is preliminary data.</text>
</comment>
<organism evidence="2 3">
    <name type="scientific">Acetonema longum DSM 6540</name>
    <dbReference type="NCBI Taxonomy" id="1009370"/>
    <lineage>
        <taxon>Bacteria</taxon>
        <taxon>Bacillati</taxon>
        <taxon>Bacillota</taxon>
        <taxon>Negativicutes</taxon>
        <taxon>Acetonemataceae</taxon>
        <taxon>Acetonema</taxon>
    </lineage>
</organism>
<evidence type="ECO:0000256" key="1">
    <source>
        <dbReference type="SAM" id="SignalP"/>
    </source>
</evidence>
<protein>
    <recommendedName>
        <fullName evidence="4">Secreted protein</fullName>
    </recommendedName>
</protein>
<accession>F7NIQ7</accession>
<feature type="chain" id="PRO_5003366220" description="Secreted protein" evidence="1">
    <location>
        <begin position="32"/>
        <end position="208"/>
    </location>
</feature>